<dbReference type="AlphaFoldDB" id="X0XKE4"/>
<evidence type="ECO:0000256" key="1">
    <source>
        <dbReference type="ARBA" id="ARBA00022729"/>
    </source>
</evidence>
<organism evidence="4">
    <name type="scientific">marine sediment metagenome</name>
    <dbReference type="NCBI Taxonomy" id="412755"/>
    <lineage>
        <taxon>unclassified sequences</taxon>
        <taxon>metagenomes</taxon>
        <taxon>ecological metagenomes</taxon>
    </lineage>
</organism>
<dbReference type="SUPFAM" id="SSF53822">
    <property type="entry name" value="Periplasmic binding protein-like I"/>
    <property type="match status" value="1"/>
</dbReference>
<dbReference type="PANTHER" id="PTHR30483">
    <property type="entry name" value="LEUCINE-SPECIFIC-BINDING PROTEIN"/>
    <property type="match status" value="1"/>
</dbReference>
<dbReference type="CDD" id="cd06346">
    <property type="entry name" value="PBP1_ABC_ligand_binding-like"/>
    <property type="match status" value="1"/>
</dbReference>
<evidence type="ECO:0000313" key="4">
    <source>
        <dbReference type="EMBL" id="GAG37108.1"/>
    </source>
</evidence>
<proteinExistence type="predicted"/>
<sequence length="241" mass="25121">MKKPLVIAIIAAVVVVAVVLILVFTIGGGKAKVAVPKVGALLPLTGSLAEFGAGFVLAGDLAVEQFGEAGWPIKLEYADTETSAIPGVEAARSLVDLEKVVALIGAASSGVSIPIAESVSIPSQIPQISNASTAAMITYLPADEGKDFLFRTAPTDALQGVVLGDLAKREGYTSAAVFWVNNPYGQGLMEQFKMSFEHRGGKIVASVPHDEKPAPTYVSELKRLMDSKPDVMLALGYPGQA</sequence>
<reference evidence="4" key="1">
    <citation type="journal article" date="2014" name="Front. Microbiol.">
        <title>High frequency of phylogenetically diverse reductive dehalogenase-homologous genes in deep subseafloor sedimentary metagenomes.</title>
        <authorList>
            <person name="Kawai M."/>
            <person name="Futagami T."/>
            <person name="Toyoda A."/>
            <person name="Takaki Y."/>
            <person name="Nishi S."/>
            <person name="Hori S."/>
            <person name="Arai W."/>
            <person name="Tsubouchi T."/>
            <person name="Morono Y."/>
            <person name="Uchiyama I."/>
            <person name="Ito T."/>
            <person name="Fujiyama A."/>
            <person name="Inagaki F."/>
            <person name="Takami H."/>
        </authorList>
    </citation>
    <scope>NUCLEOTIDE SEQUENCE</scope>
    <source>
        <strain evidence="4">Expedition CK06-06</strain>
    </source>
</reference>
<keyword evidence="1" id="KW-0732">Signal</keyword>
<name>X0XKE4_9ZZZZ</name>
<evidence type="ECO:0000256" key="2">
    <source>
        <dbReference type="SAM" id="Phobius"/>
    </source>
</evidence>
<dbReference type="InterPro" id="IPR028082">
    <property type="entry name" value="Peripla_BP_I"/>
</dbReference>
<dbReference type="PANTHER" id="PTHR30483:SF6">
    <property type="entry name" value="PERIPLASMIC BINDING PROTEIN OF ABC TRANSPORTER FOR NATURAL AMINO ACIDS"/>
    <property type="match status" value="1"/>
</dbReference>
<dbReference type="InterPro" id="IPR028081">
    <property type="entry name" value="Leu-bd"/>
</dbReference>
<feature type="transmembrane region" description="Helical" evidence="2">
    <location>
        <begin position="6"/>
        <end position="27"/>
    </location>
</feature>
<keyword evidence="2" id="KW-1133">Transmembrane helix</keyword>
<dbReference type="EMBL" id="BARS01040566">
    <property type="protein sequence ID" value="GAG37108.1"/>
    <property type="molecule type" value="Genomic_DNA"/>
</dbReference>
<accession>X0XKE4</accession>
<gene>
    <name evidence="4" type="ORF">S01H1_61818</name>
</gene>
<comment type="caution">
    <text evidence="4">The sequence shown here is derived from an EMBL/GenBank/DDBJ whole genome shotgun (WGS) entry which is preliminary data.</text>
</comment>
<keyword evidence="2" id="KW-0472">Membrane</keyword>
<dbReference type="InterPro" id="IPR051010">
    <property type="entry name" value="BCAA_transport"/>
</dbReference>
<dbReference type="Pfam" id="PF13458">
    <property type="entry name" value="Peripla_BP_6"/>
    <property type="match status" value="1"/>
</dbReference>
<feature type="non-terminal residue" evidence="4">
    <location>
        <position position="241"/>
    </location>
</feature>
<keyword evidence="2" id="KW-0812">Transmembrane</keyword>
<feature type="domain" description="Leucine-binding protein" evidence="3">
    <location>
        <begin position="37"/>
        <end position="239"/>
    </location>
</feature>
<protein>
    <recommendedName>
        <fullName evidence="3">Leucine-binding protein domain-containing protein</fullName>
    </recommendedName>
</protein>
<evidence type="ECO:0000259" key="3">
    <source>
        <dbReference type="Pfam" id="PF13458"/>
    </source>
</evidence>
<dbReference type="Gene3D" id="3.40.50.2300">
    <property type="match status" value="2"/>
</dbReference>